<dbReference type="OrthoDB" id="3215002at2"/>
<dbReference type="STRING" id="1927124.BST13_11165"/>
<evidence type="ECO:0000313" key="1">
    <source>
        <dbReference type="EMBL" id="ORA36575.1"/>
    </source>
</evidence>
<protein>
    <recommendedName>
        <fullName evidence="3">Ferredoxin</fullName>
    </recommendedName>
</protein>
<sequence>MGIIPEVFDLDDQDYLHILQEDVTPDNEAQIREAVRQCPRQAISIEDG</sequence>
<accession>A0A1X0B2Y9</accession>
<dbReference type="Pfam" id="PF13459">
    <property type="entry name" value="Fer4_15"/>
    <property type="match status" value="1"/>
</dbReference>
<comment type="caution">
    <text evidence="1">The sequence shown here is derived from an EMBL/GenBank/DDBJ whole genome shotgun (WGS) entry which is preliminary data.</text>
</comment>
<name>A0A1X0B2Y9_9MYCO</name>
<proteinExistence type="predicted"/>
<dbReference type="EMBL" id="MVHF01000008">
    <property type="protein sequence ID" value="ORA36575.1"/>
    <property type="molecule type" value="Genomic_DNA"/>
</dbReference>
<organism evidence="1 2">
    <name type="scientific">Mycobacterium aquaticum</name>
    <dbReference type="NCBI Taxonomy" id="1927124"/>
    <lineage>
        <taxon>Bacteria</taxon>
        <taxon>Bacillati</taxon>
        <taxon>Actinomycetota</taxon>
        <taxon>Actinomycetes</taxon>
        <taxon>Mycobacteriales</taxon>
        <taxon>Mycobacteriaceae</taxon>
        <taxon>Mycobacterium</taxon>
    </lineage>
</organism>
<dbReference type="AlphaFoldDB" id="A0A1X0B2Y9"/>
<evidence type="ECO:0000313" key="2">
    <source>
        <dbReference type="Proteomes" id="UP000192448"/>
    </source>
</evidence>
<dbReference type="Gene3D" id="3.30.70.20">
    <property type="match status" value="1"/>
</dbReference>
<reference evidence="1 2" key="1">
    <citation type="submission" date="2017-02" db="EMBL/GenBank/DDBJ databases">
        <title>The new phylogeny of genus Mycobacterium.</title>
        <authorList>
            <person name="Tortoli E."/>
            <person name="Trovato A."/>
            <person name="Cirillo D.M."/>
        </authorList>
    </citation>
    <scope>NUCLEOTIDE SEQUENCE [LARGE SCALE GENOMIC DNA]</scope>
    <source>
        <strain evidence="1 2">RW6</strain>
    </source>
</reference>
<gene>
    <name evidence="1" type="ORF">BST13_11165</name>
</gene>
<evidence type="ECO:0008006" key="3">
    <source>
        <dbReference type="Google" id="ProtNLM"/>
    </source>
</evidence>
<dbReference type="Proteomes" id="UP000192448">
    <property type="component" value="Unassembled WGS sequence"/>
</dbReference>
<keyword evidence="2" id="KW-1185">Reference proteome</keyword>